<dbReference type="RefSeq" id="WP_035031881.1">
    <property type="nucleotide sequence ID" value="NZ_KK073906.1"/>
</dbReference>
<evidence type="ECO:0000313" key="2">
    <source>
        <dbReference type="Proteomes" id="UP000019849"/>
    </source>
</evidence>
<organism evidence="1 2">
    <name type="scientific">Aquamicrobium defluvii</name>
    <dbReference type="NCBI Taxonomy" id="69279"/>
    <lineage>
        <taxon>Bacteria</taxon>
        <taxon>Pseudomonadati</taxon>
        <taxon>Pseudomonadota</taxon>
        <taxon>Alphaproteobacteria</taxon>
        <taxon>Hyphomicrobiales</taxon>
        <taxon>Phyllobacteriaceae</taxon>
        <taxon>Aquamicrobium</taxon>
    </lineage>
</organism>
<reference evidence="1 2" key="1">
    <citation type="submission" date="2014-02" db="EMBL/GenBank/DDBJ databases">
        <title>Aquamicrobium defluvii Genome sequencing.</title>
        <authorList>
            <person name="Wang X."/>
        </authorList>
    </citation>
    <scope>NUCLEOTIDE SEQUENCE [LARGE SCALE GENOMIC DNA]</scope>
    <source>
        <strain evidence="1 2">W13Z1</strain>
    </source>
</reference>
<evidence type="ECO:0000313" key="1">
    <source>
        <dbReference type="EMBL" id="EXL02112.1"/>
    </source>
</evidence>
<gene>
    <name evidence="1" type="ORF">BG36_16125</name>
</gene>
<proteinExistence type="predicted"/>
<dbReference type="HOGENOM" id="CLU_2434473_0_0_5"/>
<dbReference type="eggNOG" id="ENOG503134Y">
    <property type="taxonomic scope" value="Bacteria"/>
</dbReference>
<dbReference type="Proteomes" id="UP000019849">
    <property type="component" value="Unassembled WGS sequence"/>
</dbReference>
<sequence>MFGEISRWIGYRRELRRRWQEDARRLLLAEEANAYYEAQRRATRSRVRHDRPGFYHWAKVAAEVARLSPEVEMNIATLRAIVSEEERRSR</sequence>
<dbReference type="AlphaFoldDB" id="A0A011TDX5"/>
<accession>A0A011TDX5</accession>
<name>A0A011TDX5_9HYPH</name>
<comment type="caution">
    <text evidence="1">The sequence shown here is derived from an EMBL/GenBank/DDBJ whole genome shotgun (WGS) entry which is preliminary data.</text>
</comment>
<dbReference type="PATRIC" id="fig|69279.3.peg.4287"/>
<protein>
    <submittedName>
        <fullName evidence="1">Uncharacterized protein</fullName>
    </submittedName>
</protein>
<dbReference type="EMBL" id="JENY01000034">
    <property type="protein sequence ID" value="EXL02112.1"/>
    <property type="molecule type" value="Genomic_DNA"/>
</dbReference>